<keyword evidence="3" id="KW-1185">Reference proteome</keyword>
<name>A0A5J9TX08_9POAL</name>
<proteinExistence type="predicted"/>
<dbReference type="EMBL" id="RWGY01000031">
    <property type="protein sequence ID" value="TVU15717.1"/>
    <property type="molecule type" value="Genomic_DNA"/>
</dbReference>
<evidence type="ECO:0000313" key="2">
    <source>
        <dbReference type="EMBL" id="TVU15717.1"/>
    </source>
</evidence>
<dbReference type="Gramene" id="TVU15717">
    <property type="protein sequence ID" value="TVU15717"/>
    <property type="gene ID" value="EJB05_39255"/>
</dbReference>
<sequence length="86" mass="9327">MSPPSPAPSGALFRAFASISRRSPGKPAASYPKNRDSEFDSRPYEFLGIVQTIGNMGLRYQIKPASFRPSQKSTSGTRSGLPCQFS</sequence>
<comment type="caution">
    <text evidence="2">The sequence shown here is derived from an EMBL/GenBank/DDBJ whole genome shotgun (WGS) entry which is preliminary data.</text>
</comment>
<feature type="region of interest" description="Disordered" evidence="1">
    <location>
        <begin position="66"/>
        <end position="86"/>
    </location>
</feature>
<feature type="compositionally biased region" description="Polar residues" evidence="1">
    <location>
        <begin position="68"/>
        <end position="78"/>
    </location>
</feature>
<organism evidence="2 3">
    <name type="scientific">Eragrostis curvula</name>
    <name type="common">weeping love grass</name>
    <dbReference type="NCBI Taxonomy" id="38414"/>
    <lineage>
        <taxon>Eukaryota</taxon>
        <taxon>Viridiplantae</taxon>
        <taxon>Streptophyta</taxon>
        <taxon>Embryophyta</taxon>
        <taxon>Tracheophyta</taxon>
        <taxon>Spermatophyta</taxon>
        <taxon>Magnoliopsida</taxon>
        <taxon>Liliopsida</taxon>
        <taxon>Poales</taxon>
        <taxon>Poaceae</taxon>
        <taxon>PACMAD clade</taxon>
        <taxon>Chloridoideae</taxon>
        <taxon>Eragrostideae</taxon>
        <taxon>Eragrostidinae</taxon>
        <taxon>Eragrostis</taxon>
    </lineage>
</organism>
<reference evidence="2 3" key="1">
    <citation type="journal article" date="2019" name="Sci. Rep.">
        <title>A high-quality genome of Eragrostis curvula grass provides insights into Poaceae evolution and supports new strategies to enhance forage quality.</title>
        <authorList>
            <person name="Carballo J."/>
            <person name="Santos B.A.C.M."/>
            <person name="Zappacosta D."/>
            <person name="Garbus I."/>
            <person name="Selva J.P."/>
            <person name="Gallo C.A."/>
            <person name="Diaz A."/>
            <person name="Albertini E."/>
            <person name="Caccamo M."/>
            <person name="Echenique V."/>
        </authorList>
    </citation>
    <scope>NUCLEOTIDE SEQUENCE [LARGE SCALE GENOMIC DNA]</scope>
    <source>
        <strain evidence="3">cv. Victoria</strain>
        <tissue evidence="2">Leaf</tissue>
    </source>
</reference>
<accession>A0A5J9TX08</accession>
<dbReference type="AlphaFoldDB" id="A0A5J9TX08"/>
<gene>
    <name evidence="2" type="ORF">EJB05_39255</name>
</gene>
<dbReference type="Proteomes" id="UP000324897">
    <property type="component" value="Unassembled WGS sequence"/>
</dbReference>
<evidence type="ECO:0000256" key="1">
    <source>
        <dbReference type="SAM" id="MobiDB-lite"/>
    </source>
</evidence>
<evidence type="ECO:0000313" key="3">
    <source>
        <dbReference type="Proteomes" id="UP000324897"/>
    </source>
</evidence>
<protein>
    <submittedName>
        <fullName evidence="2">Uncharacterized protein</fullName>
    </submittedName>
</protein>
<feature type="non-terminal residue" evidence="2">
    <location>
        <position position="1"/>
    </location>
</feature>